<gene>
    <name evidence="5" type="ORF">HID58_046796</name>
</gene>
<dbReference type="InterPro" id="IPR051502">
    <property type="entry name" value="RLP_Defense_Trigger"/>
</dbReference>
<dbReference type="EMBL" id="JAGKQM010000012">
    <property type="protein sequence ID" value="KAH0897228.1"/>
    <property type="molecule type" value="Genomic_DNA"/>
</dbReference>
<keyword evidence="2" id="KW-0433">Leucine-rich repeat</keyword>
<evidence type="ECO:0000256" key="3">
    <source>
        <dbReference type="ARBA" id="ARBA00022737"/>
    </source>
</evidence>
<feature type="non-terminal residue" evidence="5">
    <location>
        <position position="1"/>
    </location>
</feature>
<dbReference type="PANTHER" id="PTHR48062">
    <property type="entry name" value="RECEPTOR-LIKE PROTEIN 14"/>
    <property type="match status" value="1"/>
</dbReference>
<proteinExistence type="inferred from homology"/>
<protein>
    <submittedName>
        <fullName evidence="5">Uncharacterized protein</fullName>
    </submittedName>
</protein>
<dbReference type="Gene3D" id="3.80.10.10">
    <property type="entry name" value="Ribonuclease Inhibitor"/>
    <property type="match status" value="2"/>
</dbReference>
<comment type="caution">
    <text evidence="5">The sequence shown here is derived from an EMBL/GenBank/DDBJ whole genome shotgun (WGS) entry which is preliminary data.</text>
</comment>
<keyword evidence="4" id="KW-0675">Receptor</keyword>
<keyword evidence="3" id="KW-0677">Repeat</keyword>
<evidence type="ECO:0000256" key="2">
    <source>
        <dbReference type="ARBA" id="ARBA00022614"/>
    </source>
</evidence>
<dbReference type="Pfam" id="PF00560">
    <property type="entry name" value="LRR_1"/>
    <property type="match status" value="5"/>
</dbReference>
<dbReference type="InterPro" id="IPR001611">
    <property type="entry name" value="Leu-rich_rpt"/>
</dbReference>
<dbReference type="InterPro" id="IPR032675">
    <property type="entry name" value="LRR_dom_sf"/>
</dbReference>
<accession>A0ABQ8AXL2</accession>
<evidence type="ECO:0000313" key="5">
    <source>
        <dbReference type="EMBL" id="KAH0897228.1"/>
    </source>
</evidence>
<sequence length="583" mass="65845">ELPNIVYLEALGRVFQCVGLVDIFLWEKQLTWWVCFSWYLVAANLHSPNLGHIICFFLTMGMVIVEVFKIAFDLRHVDLSENKIAENSPPWLFANNSKLKVLLLRNIFFAGFQLPKSAYNLFFLDFSMNGFSNIFPQNIGLIFPHLRYISHNSFHGKLPRSFIRGCYSTFILKLSHNKLRKYIRQDPVNFTVINILSVDNNLFIEKIRQGLQSLKFLPMLDISNNNLTGFIPSWIGEIPMSLVKISHLWLLDLSANMLSGDIINSISLVVLLLQDNNFSKDIPDTLLVNVNILDLRNNRLSGHIPEFINTQNISILLLRGNNFTGHIPHQLCGLSNIHLLDLANNGLSGPSCLSNISFGSGKEDTSNIYDFSFSHSNNEFSGDIPEELGGLMELHALKLSHNYLSGVIPRCFSGLKTVESLDFSFNGLHGEIPPQLSELSNLGVFKVTYNNLSGVIPQGGHIISFDANSYLGNPFFCGKCKLDIIVNSLLVIPNRTYILLYTQIGFPNRKPTNKSCNSNEPDHEVEDDEYTVDMVSFYWSLSAAYATILLGVLASLSFDSPWSRAWFNMVDAFLHKVRNLLSY</sequence>
<dbReference type="SUPFAM" id="SSF52058">
    <property type="entry name" value="L domain-like"/>
    <property type="match status" value="2"/>
</dbReference>
<evidence type="ECO:0000256" key="1">
    <source>
        <dbReference type="ARBA" id="ARBA00009592"/>
    </source>
</evidence>
<keyword evidence="6" id="KW-1185">Reference proteome</keyword>
<dbReference type="Proteomes" id="UP000824890">
    <property type="component" value="Unassembled WGS sequence"/>
</dbReference>
<evidence type="ECO:0000256" key="4">
    <source>
        <dbReference type="ARBA" id="ARBA00023170"/>
    </source>
</evidence>
<name>A0ABQ8AXL2_BRANA</name>
<reference evidence="5 6" key="1">
    <citation type="submission" date="2021-05" db="EMBL/GenBank/DDBJ databases">
        <title>Genome Assembly of Synthetic Allotetraploid Brassica napus Reveals Homoeologous Exchanges between Subgenomes.</title>
        <authorList>
            <person name="Davis J.T."/>
        </authorList>
    </citation>
    <scope>NUCLEOTIDE SEQUENCE [LARGE SCALE GENOMIC DNA]</scope>
    <source>
        <strain evidence="6">cv. Da-Ae</strain>
        <tissue evidence="5">Seedling</tissue>
    </source>
</reference>
<evidence type="ECO:0000313" key="6">
    <source>
        <dbReference type="Proteomes" id="UP000824890"/>
    </source>
</evidence>
<organism evidence="5 6">
    <name type="scientific">Brassica napus</name>
    <name type="common">Rape</name>
    <dbReference type="NCBI Taxonomy" id="3708"/>
    <lineage>
        <taxon>Eukaryota</taxon>
        <taxon>Viridiplantae</taxon>
        <taxon>Streptophyta</taxon>
        <taxon>Embryophyta</taxon>
        <taxon>Tracheophyta</taxon>
        <taxon>Spermatophyta</taxon>
        <taxon>Magnoliopsida</taxon>
        <taxon>eudicotyledons</taxon>
        <taxon>Gunneridae</taxon>
        <taxon>Pentapetalae</taxon>
        <taxon>rosids</taxon>
        <taxon>malvids</taxon>
        <taxon>Brassicales</taxon>
        <taxon>Brassicaceae</taxon>
        <taxon>Brassiceae</taxon>
        <taxon>Brassica</taxon>
    </lineage>
</organism>
<comment type="similarity">
    <text evidence="1">Belongs to the RLP family.</text>
</comment>
<dbReference type="PANTHER" id="PTHR48062:SF74">
    <property type="entry name" value="LEUCINE-RICH REPEAT-CONTAINING N-TERMINAL PLANT-TYPE DOMAIN-CONTAINING PROTEIN"/>
    <property type="match status" value="1"/>
</dbReference>